<comment type="caution">
    <text evidence="2">The sequence shown here is derived from an EMBL/GenBank/DDBJ whole genome shotgun (WGS) entry which is preliminary data.</text>
</comment>
<accession>A0A259TXV2</accession>
<sequence length="251" mass="29078">MATDTTTSIEDQLRALVRLQAIDSRIDQLDKLRGDLPDEIRDLEDEKAGLETRLSQIGSEKKEGEVQRKKLKLDIAESEGLIRKYEEQQLQVRNNREYDALTKEIEAHRQRIQNAHDEIESLEGRDVDNEDVVSSSDERLKELEAMLAEKNEELSHVEKDTAKEQKAFEKARAKAAEDIDERYFKAYERLRGRMRDGRAVVPIERGAAAGFLVPPQRQVEIRQRDRIMVSEHDGRIVVDPDLYREVQESIE</sequence>
<dbReference type="EMBL" id="MQWB01000001">
    <property type="protein sequence ID" value="OZC02605.1"/>
    <property type="molecule type" value="Genomic_DNA"/>
</dbReference>
<evidence type="ECO:0008006" key="4">
    <source>
        <dbReference type="Google" id="ProtNLM"/>
    </source>
</evidence>
<dbReference type="InParanoid" id="A0A259TXV2"/>
<dbReference type="PANTHER" id="PTHR39082">
    <property type="entry name" value="PHOSPHOLIPASE C-BETA-2-RELATED"/>
    <property type="match status" value="1"/>
</dbReference>
<dbReference type="AlphaFoldDB" id="A0A259TXV2"/>
<dbReference type="OrthoDB" id="9795058at2"/>
<dbReference type="PANTHER" id="PTHR39082:SF1">
    <property type="entry name" value="SCAVENGER RECEPTOR CLASS A MEMBER 3"/>
    <property type="match status" value="1"/>
</dbReference>
<dbReference type="Gene3D" id="1.10.287.1490">
    <property type="match status" value="1"/>
</dbReference>
<dbReference type="RefSeq" id="WP_094547040.1">
    <property type="nucleotide sequence ID" value="NZ_MQWB01000001.1"/>
</dbReference>
<evidence type="ECO:0000313" key="3">
    <source>
        <dbReference type="Proteomes" id="UP000216446"/>
    </source>
</evidence>
<dbReference type="Proteomes" id="UP000216446">
    <property type="component" value="Unassembled WGS sequence"/>
</dbReference>
<dbReference type="InterPro" id="IPR052376">
    <property type="entry name" value="Oxidative_Scav/Glycosyltrans"/>
</dbReference>
<name>A0A259TXV2_9BACT</name>
<organism evidence="2 3">
    <name type="scientific">Rubricoccus marinus</name>
    <dbReference type="NCBI Taxonomy" id="716817"/>
    <lineage>
        <taxon>Bacteria</taxon>
        <taxon>Pseudomonadati</taxon>
        <taxon>Rhodothermota</taxon>
        <taxon>Rhodothermia</taxon>
        <taxon>Rhodothermales</taxon>
        <taxon>Rubricoccaceae</taxon>
        <taxon>Rubricoccus</taxon>
    </lineage>
</organism>
<proteinExistence type="predicted"/>
<reference evidence="2 3" key="1">
    <citation type="submission" date="2016-11" db="EMBL/GenBank/DDBJ databases">
        <title>Study of marine rhodopsin-containing bacteria.</title>
        <authorList>
            <person name="Yoshizawa S."/>
            <person name="Kumagai Y."/>
            <person name="Kogure K."/>
        </authorList>
    </citation>
    <scope>NUCLEOTIDE SEQUENCE [LARGE SCALE GENOMIC DNA]</scope>
    <source>
        <strain evidence="2 3">SG-29</strain>
    </source>
</reference>
<keyword evidence="3" id="KW-1185">Reference proteome</keyword>
<gene>
    <name evidence="2" type="ORF">BSZ36_06230</name>
</gene>
<feature type="coiled-coil region" evidence="1">
    <location>
        <begin position="40"/>
        <end position="160"/>
    </location>
</feature>
<keyword evidence="1" id="KW-0175">Coiled coil</keyword>
<evidence type="ECO:0000313" key="2">
    <source>
        <dbReference type="EMBL" id="OZC02605.1"/>
    </source>
</evidence>
<protein>
    <recommendedName>
        <fullName evidence="4">Zinc ribbon domain protein</fullName>
    </recommendedName>
</protein>
<evidence type="ECO:0000256" key="1">
    <source>
        <dbReference type="SAM" id="Coils"/>
    </source>
</evidence>